<dbReference type="SMART" id="SM00343">
    <property type="entry name" value="ZnF_C2HC"/>
    <property type="match status" value="2"/>
</dbReference>
<reference evidence="6" key="1">
    <citation type="journal article" date="2019" name="Sci. Rep.">
        <title>Draft genome of Tanacetum cinerariifolium, the natural source of mosquito coil.</title>
        <authorList>
            <person name="Yamashiro T."/>
            <person name="Shiraishi A."/>
            <person name="Satake H."/>
            <person name="Nakayama K."/>
        </authorList>
    </citation>
    <scope>NUCLEOTIDE SEQUENCE</scope>
</reference>
<dbReference type="SUPFAM" id="SSF53098">
    <property type="entry name" value="Ribonuclease H-like"/>
    <property type="match status" value="1"/>
</dbReference>
<feature type="compositionally biased region" description="Basic and acidic residues" evidence="3">
    <location>
        <begin position="229"/>
        <end position="251"/>
    </location>
</feature>
<feature type="compositionally biased region" description="Polar residues" evidence="3">
    <location>
        <begin position="195"/>
        <end position="208"/>
    </location>
</feature>
<dbReference type="GO" id="GO:0008270">
    <property type="term" value="F:zinc ion binding"/>
    <property type="evidence" value="ECO:0007669"/>
    <property type="project" value="UniProtKB-KW"/>
</dbReference>
<dbReference type="Pfam" id="PF00098">
    <property type="entry name" value="zf-CCHC"/>
    <property type="match status" value="1"/>
</dbReference>
<sequence>MKKYLLKQQFEGFSVSTLEGLHKGTNDVSTAYSVSSPYVLKSHKEGFSSYTDEVIHSFFTNQSSAPQLDYDDLEPINDNDMEEMDLKWQVAMISTRIKKFHKRTGRNLQFDTKDPVSFDKTKVECSNCHKMGHFARDCRAKGNQDTRRRDVSSPPMTGNYMPSGPDVEIYYSKFTYGPKQTSADKSDSKPVKYASSESDSSVEITTSMPEPIDNAPKDKDKPTFAFTESVKHVKTSRENVKETGTHNHCPKIEKQDRYGHARKGLGYTRKACFVCGRFSHLIRDCDFHEKRMAKQAALAKRKDKVAGQRENRPVLNNIHRVKHQNKFVPSVLLTKTRKLPVNAARQKFSRQAASTSTASKVNTGRPVVNETRLKRSFYKSHSPNKRPFHNKTAQRITFSYHKVNTVNISLSVVKGNRDTVVKASTDPLSRLKSKMAWVPKRNEFLLFQVQDDPHKALKDKEIVDIRCSKHMTGNKAHLADYEEFKGGSVAFGGSNGRISGKRKIKAGKFNFEDVYYVEELEHYNLFSVSQMCDKKNKDETTPILKDFIRQAENQFNHKVKTIRSDNGTEFKNNDRIELCVLKRIKRENSNARTLQQNGVAETKNMTLIEAARTMLTDSFLLTAFWAEAVNNACYILNRFDGKSDSGFLVGYSLNSPKEANHSAGTEANNDQSTNSIDLHVEHFVLPIWSAYSTSVKSSGTKTENTTDDKYVAEILKKFDFLSVKTANTPIETHKPLVKDEEAIDVDSLMYLTTFRHEIMYKVCGCTRFQVTPKTLQLQAVKRIFRRLISWQRKKQTIVATSTTEAEYVAAAHCSTLVKGRLLEVTTSKQRLLLPSIGYCCQVKELANLKQKALGKDESNLLIVDSLLKTIWLSMHHVIEMKHWLFQGKRLLGEANSEASLQPEVYGLLSSCLLQYFFYKVKEVVKLQALINRKKVVVTEDIICQDLCLDDADGVECLPTKEIFAELARMGYEKPPPKLTFYKVESLIFLILITNQVDDLSSHTTNYTSLALTQKGFANMRRIGEGFSGVENPLFATMLVQPQANAEEKDEEDEVPAAPTPPSPTHEPTPRSQEPITSPPQAQSVTPPPSPPHAQPAPPLSPPQEQPTTTFTSDMTLLTTLLKTCTTLSHKVAALEQDKVDWRFSSLRGELRSWRSKGDLWAGRIEVIDADEDITLVDMETEVDLGDELQGRLEEKDEVNATTKEVNVAEPTVFDDEEVTMTMAQTLIKINAKKARLLDEQMAKREYNKVQTFLKPDRDEEPTNKRVAKETLLQEIFKKLKAKVEVSGSHSTQDTPIDDPKEMSKEDVQNMLEDLDAMWRLAKVKFNIAMPAVDKEKTLWVELKRLFKPDAYDVIWKIQRYMHYPIIWKLHSNCGVHQVSLTTRRHDMYMLVEKDYPLSNRVMTLMLSTKLQVEEDSEMAKDIVMKIFIKANQPKSKSLDTSSNRSSWLN</sequence>
<dbReference type="InterPro" id="IPR036397">
    <property type="entry name" value="RNaseH_sf"/>
</dbReference>
<dbReference type="InterPro" id="IPR001584">
    <property type="entry name" value="Integrase_cat-core"/>
</dbReference>
<comment type="caution">
    <text evidence="6">The sequence shown here is derived from an EMBL/GenBank/DDBJ whole genome shotgun (WGS) entry which is preliminary data.</text>
</comment>
<evidence type="ECO:0000259" key="5">
    <source>
        <dbReference type="PROSITE" id="PS50994"/>
    </source>
</evidence>
<organism evidence="6">
    <name type="scientific">Tanacetum cinerariifolium</name>
    <name type="common">Dalmatian daisy</name>
    <name type="synonym">Chrysanthemum cinerariifolium</name>
    <dbReference type="NCBI Taxonomy" id="118510"/>
    <lineage>
        <taxon>Eukaryota</taxon>
        <taxon>Viridiplantae</taxon>
        <taxon>Streptophyta</taxon>
        <taxon>Embryophyta</taxon>
        <taxon>Tracheophyta</taxon>
        <taxon>Spermatophyta</taxon>
        <taxon>Magnoliopsida</taxon>
        <taxon>eudicotyledons</taxon>
        <taxon>Gunneridae</taxon>
        <taxon>Pentapetalae</taxon>
        <taxon>asterids</taxon>
        <taxon>campanulids</taxon>
        <taxon>Asterales</taxon>
        <taxon>Asteraceae</taxon>
        <taxon>Asteroideae</taxon>
        <taxon>Anthemideae</taxon>
        <taxon>Anthemidinae</taxon>
        <taxon>Tanacetum</taxon>
    </lineage>
</organism>
<evidence type="ECO:0000256" key="2">
    <source>
        <dbReference type="PROSITE-ProRule" id="PRU00047"/>
    </source>
</evidence>
<feature type="region of interest" description="Disordered" evidence="3">
    <location>
        <begin position="140"/>
        <end position="164"/>
    </location>
</feature>
<dbReference type="Pfam" id="PF22936">
    <property type="entry name" value="Pol_BBD"/>
    <property type="match status" value="1"/>
</dbReference>
<dbReference type="GO" id="GO:0006508">
    <property type="term" value="P:proteolysis"/>
    <property type="evidence" value="ECO:0007669"/>
    <property type="project" value="UniProtKB-KW"/>
</dbReference>
<evidence type="ECO:0000256" key="1">
    <source>
        <dbReference type="ARBA" id="ARBA00022670"/>
    </source>
</evidence>
<dbReference type="GO" id="GO:0008233">
    <property type="term" value="F:peptidase activity"/>
    <property type="evidence" value="ECO:0007669"/>
    <property type="project" value="UniProtKB-KW"/>
</dbReference>
<keyword evidence="2" id="KW-0479">Metal-binding</keyword>
<feature type="domain" description="CCHC-type" evidence="4">
    <location>
        <begin position="125"/>
        <end position="139"/>
    </location>
</feature>
<dbReference type="PROSITE" id="PS50994">
    <property type="entry name" value="INTEGRASE"/>
    <property type="match status" value="1"/>
</dbReference>
<dbReference type="GO" id="GO:0015074">
    <property type="term" value="P:DNA integration"/>
    <property type="evidence" value="ECO:0007669"/>
    <property type="project" value="InterPro"/>
</dbReference>
<feature type="compositionally biased region" description="Pro residues" evidence="3">
    <location>
        <begin position="1057"/>
        <end position="1066"/>
    </location>
</feature>
<dbReference type="PANTHER" id="PTHR42648">
    <property type="entry name" value="TRANSPOSASE, PUTATIVE-RELATED"/>
    <property type="match status" value="1"/>
</dbReference>
<evidence type="ECO:0000313" key="6">
    <source>
        <dbReference type="EMBL" id="GEU42940.1"/>
    </source>
</evidence>
<dbReference type="PANTHER" id="PTHR42648:SF32">
    <property type="entry name" value="RIBONUCLEASE H-LIKE DOMAIN, GAG-PRE-INTEGRASE DOMAIN PROTEIN-RELATED"/>
    <property type="match status" value="1"/>
</dbReference>
<dbReference type="Gene3D" id="4.10.60.10">
    <property type="entry name" value="Zinc finger, CCHC-type"/>
    <property type="match status" value="1"/>
</dbReference>
<feature type="compositionally biased region" description="Pro residues" evidence="3">
    <location>
        <begin position="1085"/>
        <end position="1104"/>
    </location>
</feature>
<dbReference type="PROSITE" id="PS50158">
    <property type="entry name" value="ZF_CCHC"/>
    <property type="match status" value="2"/>
</dbReference>
<dbReference type="InterPro" id="IPR001878">
    <property type="entry name" value="Znf_CCHC"/>
</dbReference>
<dbReference type="Gene3D" id="3.30.420.10">
    <property type="entry name" value="Ribonuclease H-like superfamily/Ribonuclease H"/>
    <property type="match status" value="1"/>
</dbReference>
<keyword evidence="1" id="KW-0645">Protease</keyword>
<feature type="region of interest" description="Disordered" evidence="3">
    <location>
        <begin position="179"/>
        <end position="251"/>
    </location>
</feature>
<dbReference type="GO" id="GO:0003676">
    <property type="term" value="F:nucleic acid binding"/>
    <property type="evidence" value="ECO:0007669"/>
    <property type="project" value="InterPro"/>
</dbReference>
<protein>
    <submittedName>
        <fullName evidence="6">Uncharacterized protein</fullName>
    </submittedName>
</protein>
<dbReference type="InterPro" id="IPR036875">
    <property type="entry name" value="Znf_CCHC_sf"/>
</dbReference>
<feature type="domain" description="Integrase catalytic" evidence="5">
    <location>
        <begin position="560"/>
        <end position="664"/>
    </location>
</feature>
<dbReference type="EMBL" id="BKCJ010001637">
    <property type="protein sequence ID" value="GEU42940.1"/>
    <property type="molecule type" value="Genomic_DNA"/>
</dbReference>
<accession>A0A6L2K245</accession>
<gene>
    <name evidence="6" type="ORF">Tci_014918</name>
</gene>
<dbReference type="InterPro" id="IPR012337">
    <property type="entry name" value="RNaseH-like_sf"/>
</dbReference>
<evidence type="ECO:0000256" key="3">
    <source>
        <dbReference type="SAM" id="MobiDB-lite"/>
    </source>
</evidence>
<keyword evidence="2" id="KW-0862">Zinc</keyword>
<feature type="domain" description="CCHC-type" evidence="4">
    <location>
        <begin position="272"/>
        <end position="285"/>
    </location>
</feature>
<name>A0A6L2K245_TANCI</name>
<dbReference type="InterPro" id="IPR054722">
    <property type="entry name" value="PolX-like_BBD"/>
</dbReference>
<keyword evidence="1" id="KW-0378">Hydrolase</keyword>
<feature type="region of interest" description="Disordered" evidence="3">
    <location>
        <begin position="1042"/>
        <end position="1109"/>
    </location>
</feature>
<evidence type="ECO:0000259" key="4">
    <source>
        <dbReference type="PROSITE" id="PS50158"/>
    </source>
</evidence>
<dbReference type="InterPro" id="IPR039537">
    <property type="entry name" value="Retrotran_Ty1/copia-like"/>
</dbReference>
<feature type="compositionally biased region" description="Basic and acidic residues" evidence="3">
    <location>
        <begin position="140"/>
        <end position="151"/>
    </location>
</feature>
<keyword evidence="2" id="KW-0863">Zinc-finger</keyword>
<dbReference type="SUPFAM" id="SSF57756">
    <property type="entry name" value="Retrovirus zinc finger-like domains"/>
    <property type="match status" value="1"/>
</dbReference>
<proteinExistence type="predicted"/>